<gene>
    <name evidence="1" type="ORF">MYXE_37560</name>
</gene>
<evidence type="ECO:0008006" key="3">
    <source>
        <dbReference type="Google" id="ProtNLM"/>
    </source>
</evidence>
<dbReference type="RefSeq" id="WP_332102146.1">
    <property type="nucleotide sequence ID" value="NZ_AP022314.1"/>
</dbReference>
<organism evidence="1 2">
    <name type="scientific">Mycobacterium xenopi</name>
    <dbReference type="NCBI Taxonomy" id="1789"/>
    <lineage>
        <taxon>Bacteria</taxon>
        <taxon>Bacillati</taxon>
        <taxon>Actinomycetota</taxon>
        <taxon>Actinomycetes</taxon>
        <taxon>Mycobacteriales</taxon>
        <taxon>Mycobacteriaceae</taxon>
        <taxon>Mycobacterium</taxon>
    </lineage>
</organism>
<dbReference type="EMBL" id="AP022314">
    <property type="protein sequence ID" value="BBU23966.1"/>
    <property type="molecule type" value="Genomic_DNA"/>
</dbReference>
<dbReference type="AlphaFoldDB" id="A0AAD1H3Y7"/>
<evidence type="ECO:0000313" key="2">
    <source>
        <dbReference type="Proteomes" id="UP000464624"/>
    </source>
</evidence>
<sequence length="226" mass="24874">MITVKFPDVVAVPLQWGSALRHRRVFHPAGVMAAGQIERLAPPDQGLPIGSCDVVARISKGLGTPGRLPDIIGLAWKMPATVFPPSGWDVLLASAGSGPLTRMALRPATSWAASMSSLMPLRYKQRYWWIRAEMKSKTEHPGVSLDSIRKHIDHGGIEFTVEQACGTGRFKPLAILSVDRWLADDQAPNVAFDPTIHSPRDVTPAPGWLTDLRRRAYDRSREGRRG</sequence>
<accession>A0AAD1H3Y7</accession>
<dbReference type="KEGG" id="mxe:MYXE_37560"/>
<proteinExistence type="predicted"/>
<dbReference type="Proteomes" id="UP000464624">
    <property type="component" value="Chromosome"/>
</dbReference>
<protein>
    <recommendedName>
        <fullName evidence="3">Phosphodiesterase</fullName>
    </recommendedName>
</protein>
<evidence type="ECO:0000313" key="1">
    <source>
        <dbReference type="EMBL" id="BBU23966.1"/>
    </source>
</evidence>
<name>A0AAD1H3Y7_MYCXE</name>
<reference evidence="1 2" key="1">
    <citation type="submission" date="2019-12" db="EMBL/GenBank/DDBJ databases">
        <title>Complete genome sequence of Mycolicibacterium xenopi str. JCM15661T.</title>
        <authorList>
            <person name="Yoshida M."/>
            <person name="Fukano H."/>
            <person name="Asakura T."/>
            <person name="Hoshino Y."/>
        </authorList>
    </citation>
    <scope>NUCLEOTIDE SEQUENCE [LARGE SCALE GENOMIC DNA]</scope>
    <source>
        <strain evidence="1 2">JCM 15661T</strain>
    </source>
</reference>